<sequence>MARWFCEQPYATVVPGPWHDGFVSNPTQPWQVEVERRYEEDNDPLGRNARLKLASEARKRSEYKCRKGAAAGARGGDFAVVALPVPSALGFSETFKMENYPVRVSGIGQFLPDCMADRKSRFCQIDNQPSPRSEVICPQPHRATRVPCLINTLTRVSSKTKGMKSIYRVDCAPEILDLLLNQDYDSDNDTFFAGSPPARTNNPVIQDSQFVKQSSAASLMNSPSANRGSPTCGSSFGGSPKVRIEGFACGSPEKHRVAAALA</sequence>
<name>A0A8J5KX64_ZINOF</name>
<feature type="compositionally biased region" description="Polar residues" evidence="1">
    <location>
        <begin position="215"/>
        <end position="234"/>
    </location>
</feature>
<dbReference type="PANTHER" id="PTHR33384:SF27">
    <property type="entry name" value="OS05G0102500 PROTEIN"/>
    <property type="match status" value="1"/>
</dbReference>
<dbReference type="AlphaFoldDB" id="A0A8J5KX64"/>
<evidence type="ECO:0000313" key="2">
    <source>
        <dbReference type="EMBL" id="KAG6499629.1"/>
    </source>
</evidence>
<proteinExistence type="predicted"/>
<feature type="region of interest" description="Disordered" evidence="1">
    <location>
        <begin position="215"/>
        <end position="236"/>
    </location>
</feature>
<accession>A0A8J5KX64</accession>
<evidence type="ECO:0000256" key="1">
    <source>
        <dbReference type="SAM" id="MobiDB-lite"/>
    </source>
</evidence>
<dbReference type="PANTHER" id="PTHR33384">
    <property type="entry name" value="EXPRESSED PROTEIN"/>
    <property type="match status" value="1"/>
</dbReference>
<comment type="caution">
    <text evidence="2">The sequence shown here is derived from an EMBL/GenBank/DDBJ whole genome shotgun (WGS) entry which is preliminary data.</text>
</comment>
<evidence type="ECO:0000313" key="3">
    <source>
        <dbReference type="Proteomes" id="UP000734854"/>
    </source>
</evidence>
<keyword evidence="3" id="KW-1185">Reference proteome</keyword>
<organism evidence="2 3">
    <name type="scientific">Zingiber officinale</name>
    <name type="common">Ginger</name>
    <name type="synonym">Amomum zingiber</name>
    <dbReference type="NCBI Taxonomy" id="94328"/>
    <lineage>
        <taxon>Eukaryota</taxon>
        <taxon>Viridiplantae</taxon>
        <taxon>Streptophyta</taxon>
        <taxon>Embryophyta</taxon>
        <taxon>Tracheophyta</taxon>
        <taxon>Spermatophyta</taxon>
        <taxon>Magnoliopsida</taxon>
        <taxon>Liliopsida</taxon>
        <taxon>Zingiberales</taxon>
        <taxon>Zingiberaceae</taxon>
        <taxon>Zingiber</taxon>
    </lineage>
</organism>
<dbReference type="Proteomes" id="UP000734854">
    <property type="component" value="Unassembled WGS sequence"/>
</dbReference>
<gene>
    <name evidence="2" type="ORF">ZIOFF_039419</name>
</gene>
<reference evidence="2 3" key="1">
    <citation type="submission" date="2020-08" db="EMBL/GenBank/DDBJ databases">
        <title>Plant Genome Project.</title>
        <authorList>
            <person name="Zhang R.-G."/>
        </authorList>
    </citation>
    <scope>NUCLEOTIDE SEQUENCE [LARGE SCALE GENOMIC DNA]</scope>
    <source>
        <tissue evidence="2">Rhizome</tissue>
    </source>
</reference>
<protein>
    <submittedName>
        <fullName evidence="2">Uncharacterized protein</fullName>
    </submittedName>
</protein>
<dbReference type="EMBL" id="JACMSC010000011">
    <property type="protein sequence ID" value="KAG6499629.1"/>
    <property type="molecule type" value="Genomic_DNA"/>
</dbReference>